<feature type="transmembrane region" description="Helical" evidence="6">
    <location>
        <begin position="194"/>
        <end position="213"/>
    </location>
</feature>
<dbReference type="InterPro" id="IPR020846">
    <property type="entry name" value="MFS_dom"/>
</dbReference>
<dbReference type="EMBL" id="WTYJ01000004">
    <property type="protein sequence ID" value="MXP00632.1"/>
    <property type="molecule type" value="Genomic_DNA"/>
</dbReference>
<keyword evidence="3 6" id="KW-0812">Transmembrane</keyword>
<proteinExistence type="predicted"/>
<feature type="transmembrane region" description="Helical" evidence="6">
    <location>
        <begin position="63"/>
        <end position="83"/>
    </location>
</feature>
<keyword evidence="2" id="KW-0813">Transport</keyword>
<comment type="subcellular location">
    <subcellularLocation>
        <location evidence="1">Membrane</location>
        <topology evidence="1">Multi-pass membrane protein</topology>
    </subcellularLocation>
</comment>
<protein>
    <submittedName>
        <fullName evidence="8">MFS transporter</fullName>
    </submittedName>
</protein>
<feature type="transmembrane region" description="Helical" evidence="6">
    <location>
        <begin position="339"/>
        <end position="361"/>
    </location>
</feature>
<keyword evidence="9" id="KW-1185">Reference proteome</keyword>
<feature type="transmembrane region" description="Helical" evidence="6">
    <location>
        <begin position="240"/>
        <end position="258"/>
    </location>
</feature>
<feature type="transmembrane region" description="Helical" evidence="6">
    <location>
        <begin position="120"/>
        <end position="140"/>
    </location>
</feature>
<evidence type="ECO:0000313" key="8">
    <source>
        <dbReference type="EMBL" id="MXP00632.1"/>
    </source>
</evidence>
<evidence type="ECO:0000313" key="9">
    <source>
        <dbReference type="Proteomes" id="UP000469430"/>
    </source>
</evidence>
<evidence type="ECO:0000256" key="1">
    <source>
        <dbReference type="ARBA" id="ARBA00004141"/>
    </source>
</evidence>
<feature type="transmembrane region" description="Helical" evidence="6">
    <location>
        <begin position="95"/>
        <end position="114"/>
    </location>
</feature>
<feature type="transmembrane region" description="Helical" evidence="6">
    <location>
        <begin position="404"/>
        <end position="428"/>
    </location>
</feature>
<evidence type="ECO:0000256" key="5">
    <source>
        <dbReference type="ARBA" id="ARBA00023136"/>
    </source>
</evidence>
<dbReference type="InterPro" id="IPR036259">
    <property type="entry name" value="MFS_trans_sf"/>
</dbReference>
<accession>A0A6I4TZY2</accession>
<feature type="transmembrane region" description="Helical" evidence="6">
    <location>
        <begin position="152"/>
        <end position="174"/>
    </location>
</feature>
<dbReference type="PANTHER" id="PTHR23505:SF79">
    <property type="entry name" value="PROTEIN SPINSTER"/>
    <property type="match status" value="1"/>
</dbReference>
<evidence type="ECO:0000256" key="3">
    <source>
        <dbReference type="ARBA" id="ARBA00022692"/>
    </source>
</evidence>
<name>A0A6I4TZY2_9SPHN</name>
<feature type="transmembrane region" description="Helical" evidence="6">
    <location>
        <begin position="311"/>
        <end position="333"/>
    </location>
</feature>
<gene>
    <name evidence="8" type="ORF">GRI97_16700</name>
</gene>
<dbReference type="GO" id="GO:0016020">
    <property type="term" value="C:membrane"/>
    <property type="evidence" value="ECO:0007669"/>
    <property type="project" value="UniProtKB-SubCell"/>
</dbReference>
<evidence type="ECO:0000256" key="4">
    <source>
        <dbReference type="ARBA" id="ARBA00022989"/>
    </source>
</evidence>
<keyword evidence="5 6" id="KW-0472">Membrane</keyword>
<dbReference type="PANTHER" id="PTHR23505">
    <property type="entry name" value="SPINSTER"/>
    <property type="match status" value="1"/>
</dbReference>
<dbReference type="PROSITE" id="PS50850">
    <property type="entry name" value="MFS"/>
    <property type="match status" value="1"/>
</dbReference>
<feature type="domain" description="Major facilitator superfamily (MFS) profile" evidence="7">
    <location>
        <begin position="26"/>
        <end position="442"/>
    </location>
</feature>
<evidence type="ECO:0000259" key="7">
    <source>
        <dbReference type="PROSITE" id="PS50850"/>
    </source>
</evidence>
<dbReference type="AlphaFoldDB" id="A0A6I4TZY2"/>
<dbReference type="RefSeq" id="WP_161392359.1">
    <property type="nucleotide sequence ID" value="NZ_JBHSCP010000003.1"/>
</dbReference>
<organism evidence="8 9">
    <name type="scientific">Croceibacterium xixiisoli</name>
    <dbReference type="NCBI Taxonomy" id="1476466"/>
    <lineage>
        <taxon>Bacteria</taxon>
        <taxon>Pseudomonadati</taxon>
        <taxon>Pseudomonadota</taxon>
        <taxon>Alphaproteobacteria</taxon>
        <taxon>Sphingomonadales</taxon>
        <taxon>Erythrobacteraceae</taxon>
        <taxon>Croceibacterium</taxon>
    </lineage>
</organism>
<dbReference type="Pfam" id="PF07690">
    <property type="entry name" value="MFS_1"/>
    <property type="match status" value="1"/>
</dbReference>
<reference evidence="8 9" key="1">
    <citation type="submission" date="2019-12" db="EMBL/GenBank/DDBJ databases">
        <title>Genomic-based taxomic classification of the family Erythrobacteraceae.</title>
        <authorList>
            <person name="Xu L."/>
        </authorList>
    </citation>
    <scope>NUCLEOTIDE SEQUENCE [LARGE SCALE GENOMIC DNA]</scope>
    <source>
        <strain evidence="8 9">S36</strain>
    </source>
</reference>
<sequence>MTSDSAHHNNAEIPVEAAPARWSARALFTVAFLGITCGTQMSDMGLQSLSLAAIQKTFDVSDAMLGALQGLAGILVGSAVAIPLSRFADRFSRKLVLLCLIVASTAMMVLSAFAPNFPLFFISRSAGGITEFAMIPLVYSMIPDLAPQRDRVLANLSFAALMAIGSSIGFYSASTIIATADQIFPFAMEAWRKGFLLISLAGLPLFLLCLLTLDPPRHVNSVDVDTRPSLTLFLRERWQAVGLFVGVAGCLLVAVQALNQLISLALQRRFDAGIDTLGSAMGTIVLATSVGCLPIAGLLDRMVGRRFGMAARPLIMGVMAIAAIPSLLFLTHAGHVNQALVATGLFLFATCTANALVPTMLQDLTPATLRARSFAIWSFVVSLFSASGPLIAGTLSDHLLDNHLLNAITLTAIPALGLSAFCALRSFLRARRETMKEAVSLL</sequence>
<dbReference type="GO" id="GO:0022857">
    <property type="term" value="F:transmembrane transporter activity"/>
    <property type="evidence" value="ECO:0007669"/>
    <property type="project" value="InterPro"/>
</dbReference>
<dbReference type="OrthoDB" id="6057322at2"/>
<keyword evidence="4 6" id="KW-1133">Transmembrane helix</keyword>
<evidence type="ECO:0000256" key="2">
    <source>
        <dbReference type="ARBA" id="ARBA00022448"/>
    </source>
</evidence>
<comment type="caution">
    <text evidence="8">The sequence shown here is derived from an EMBL/GenBank/DDBJ whole genome shotgun (WGS) entry which is preliminary data.</text>
</comment>
<feature type="transmembrane region" description="Helical" evidence="6">
    <location>
        <begin position="278"/>
        <end position="299"/>
    </location>
</feature>
<dbReference type="SUPFAM" id="SSF103473">
    <property type="entry name" value="MFS general substrate transporter"/>
    <property type="match status" value="1"/>
</dbReference>
<dbReference type="InterPro" id="IPR011701">
    <property type="entry name" value="MFS"/>
</dbReference>
<dbReference type="InterPro" id="IPR044770">
    <property type="entry name" value="MFS_spinster-like"/>
</dbReference>
<feature type="transmembrane region" description="Helical" evidence="6">
    <location>
        <begin position="373"/>
        <end position="392"/>
    </location>
</feature>
<dbReference type="Proteomes" id="UP000469430">
    <property type="component" value="Unassembled WGS sequence"/>
</dbReference>
<dbReference type="Gene3D" id="1.20.1250.20">
    <property type="entry name" value="MFS general substrate transporter like domains"/>
    <property type="match status" value="1"/>
</dbReference>
<evidence type="ECO:0000256" key="6">
    <source>
        <dbReference type="SAM" id="Phobius"/>
    </source>
</evidence>